<name>I7LCC7_9LACO</name>
<organism evidence="3 4">
    <name type="scientific">Lactobacillus gigeriorum DSM 23908 = CRBIP 24.85</name>
    <dbReference type="NCBI Taxonomy" id="1423751"/>
    <lineage>
        <taxon>Bacteria</taxon>
        <taxon>Bacillati</taxon>
        <taxon>Bacillota</taxon>
        <taxon>Bacilli</taxon>
        <taxon>Lactobacillales</taxon>
        <taxon>Lactobacillaceae</taxon>
        <taxon>Lactobacillus</taxon>
    </lineage>
</organism>
<dbReference type="PANTHER" id="PTHR34704:SF1">
    <property type="entry name" value="ATPASE"/>
    <property type="match status" value="1"/>
</dbReference>
<dbReference type="AlphaFoldDB" id="I7LCC7"/>
<dbReference type="Gene3D" id="3.40.50.300">
    <property type="entry name" value="P-loop containing nucleotide triphosphate hydrolases"/>
    <property type="match status" value="1"/>
</dbReference>
<evidence type="ECO:0000259" key="1">
    <source>
        <dbReference type="Pfam" id="PF01637"/>
    </source>
</evidence>
<dbReference type="GO" id="GO:0005524">
    <property type="term" value="F:ATP binding"/>
    <property type="evidence" value="ECO:0007669"/>
    <property type="project" value="InterPro"/>
</dbReference>
<dbReference type="PANTHER" id="PTHR34704">
    <property type="entry name" value="ATPASE"/>
    <property type="match status" value="1"/>
</dbReference>
<feature type="domain" description="ATPase" evidence="1">
    <location>
        <begin position="7"/>
        <end position="214"/>
    </location>
</feature>
<dbReference type="Proteomes" id="UP000009326">
    <property type="component" value="Unassembled WGS sequence"/>
</dbReference>
<accession>I7LCC7</accession>
<comment type="caution">
    <text evidence="3">The sequence shown here is derived from an EMBL/GenBank/DDBJ whole genome shotgun (WGS) entry which is preliminary data.</text>
</comment>
<dbReference type="OrthoDB" id="9813134at2"/>
<dbReference type="Pfam" id="PF01637">
    <property type="entry name" value="ATPase_2"/>
    <property type="match status" value="1"/>
</dbReference>
<dbReference type="InterPro" id="IPR004256">
    <property type="entry name" value="DUF234"/>
</dbReference>
<dbReference type="InterPro" id="IPR027417">
    <property type="entry name" value="P-loop_NTPase"/>
</dbReference>
<sequence length="474" mass="54847">MSSHYLFVARENELSRLNHLYQSPAFQMAIIYGRRRVGKTSLIREFIKDKPAIYSQGIQTIAEQNLKLFSNDISNFIKENSNLTPSPENFANYRDAFTYIQTIADQLSQKLILVLDEYPYFAQSEPAISSELQYVIDHIFKPSSNIMLILCGSSMSFMEKQVLGIKSPLYGRRTAQFKIKPFTIFDTKKLLPSVSNEDLLAYYGITGGVPQYLTGIDQHLNLQDNIKELFLYPDSPLFNEPSALLEQEFNKPEIYFAILTAIANGKSKFNDIFTASHLKNNSSLVRYLNELIEIGIVQSKMPLYSTSNKQKIYQINDGLFRFWFNFIATEQSAINSGRTIGLEKRILEQLPDFLGSSFEKISKEWIWQAPDLPIEPRAVTNWWGPNPIKKRQEEVDIVAPNYDNTEAIIGECKWRSQANLNTRMIDLLQERALLIPKIKRAYLYFFVKEANPSFLKYTNKHQVTVIQYKDFFER</sequence>
<reference evidence="3 4" key="1">
    <citation type="submission" date="2012-06" db="EMBL/GenBank/DDBJ databases">
        <title>Draft genome sequence of Lactobacillus gigeriorum CRBIP 24.85T, isolated from chicken crop.</title>
        <authorList>
            <person name="Cousin S."/>
            <person name="Ma L."/>
            <person name="Creno S."/>
            <person name="Clermont D."/>
            <person name="Loux V."/>
            <person name="Bizet C."/>
            <person name="Bouchier C."/>
        </authorList>
    </citation>
    <scope>NUCLEOTIDE SEQUENCE [LARGE SCALE GENOMIC DNA]</scope>
    <source>
        <strain evidence="4">CRBIP 24.85T</strain>
    </source>
</reference>
<evidence type="ECO:0000313" key="3">
    <source>
        <dbReference type="EMBL" id="CCI86376.1"/>
    </source>
</evidence>
<dbReference type="Pfam" id="PF03008">
    <property type="entry name" value="DUF234"/>
    <property type="match status" value="1"/>
</dbReference>
<dbReference type="InterPro" id="IPR011579">
    <property type="entry name" value="ATPase_dom"/>
</dbReference>
<evidence type="ECO:0000259" key="2">
    <source>
        <dbReference type="Pfam" id="PF03008"/>
    </source>
</evidence>
<protein>
    <submittedName>
        <fullName evidence="3">ATPase</fullName>
    </submittedName>
</protein>
<evidence type="ECO:0000313" key="4">
    <source>
        <dbReference type="Proteomes" id="UP000009326"/>
    </source>
</evidence>
<dbReference type="SUPFAM" id="SSF52540">
    <property type="entry name" value="P-loop containing nucleoside triphosphate hydrolases"/>
    <property type="match status" value="1"/>
</dbReference>
<gene>
    <name evidence="3" type="ORF">BN52_07200</name>
</gene>
<dbReference type="EMBL" id="CAKC01000017">
    <property type="protein sequence ID" value="CCI86376.1"/>
    <property type="molecule type" value="Genomic_DNA"/>
</dbReference>
<feature type="domain" description="DUF234" evidence="2">
    <location>
        <begin position="323"/>
        <end position="420"/>
    </location>
</feature>
<dbReference type="STRING" id="1423751.FC38_GL000446"/>
<proteinExistence type="predicted"/>